<proteinExistence type="predicted"/>
<comment type="caution">
    <text evidence="2">The sequence shown here is derived from an EMBL/GenBank/DDBJ whole genome shotgun (WGS) entry which is preliminary data.</text>
</comment>
<evidence type="ECO:0000259" key="1">
    <source>
        <dbReference type="Pfam" id="PF13349"/>
    </source>
</evidence>
<feature type="domain" description="DUF4097" evidence="1">
    <location>
        <begin position="59"/>
        <end position="229"/>
    </location>
</feature>
<protein>
    <recommendedName>
        <fullName evidence="1">DUF4097 domain-containing protein</fullName>
    </recommendedName>
</protein>
<dbReference type="Pfam" id="PF13349">
    <property type="entry name" value="DUF4097"/>
    <property type="match status" value="1"/>
</dbReference>
<dbReference type="PANTHER" id="PTHR34094">
    <property type="match status" value="1"/>
</dbReference>
<dbReference type="EMBL" id="QYZD01000027">
    <property type="protein sequence ID" value="RJG21139.1"/>
    <property type="molecule type" value="Genomic_DNA"/>
</dbReference>
<accession>A0A3A3GGN7</accession>
<dbReference type="Gene3D" id="2.160.20.120">
    <property type="match status" value="1"/>
</dbReference>
<organism evidence="2 3">
    <name type="scientific">Paenibacillus thiaminolyticus</name>
    <name type="common">Bacillus thiaminolyticus</name>
    <dbReference type="NCBI Taxonomy" id="49283"/>
    <lineage>
        <taxon>Bacteria</taxon>
        <taxon>Bacillati</taxon>
        <taxon>Bacillota</taxon>
        <taxon>Bacilli</taxon>
        <taxon>Bacillales</taxon>
        <taxon>Paenibacillaceae</taxon>
        <taxon>Paenibacillus</taxon>
    </lineage>
</organism>
<dbReference type="Proteomes" id="UP000266177">
    <property type="component" value="Unassembled WGS sequence"/>
</dbReference>
<evidence type="ECO:0000313" key="3">
    <source>
        <dbReference type="Proteomes" id="UP000266177"/>
    </source>
</evidence>
<reference evidence="2 3" key="1">
    <citation type="submission" date="2018-09" db="EMBL/GenBank/DDBJ databases">
        <title>Paenibacillus SK2017-BO5.</title>
        <authorList>
            <person name="Piskunova J.V."/>
            <person name="Dubiley S.A."/>
            <person name="Severinov K.V."/>
        </authorList>
    </citation>
    <scope>NUCLEOTIDE SEQUENCE [LARGE SCALE GENOMIC DNA]</scope>
    <source>
        <strain evidence="2 3">BO5</strain>
    </source>
</reference>
<sequence>MRKAIGVLLIIAGIIGVVFMFNPAMADKSGEWLSQAGDSLLNTATKEVHIEKSVDAGGIKNVAVETGSVDVQLMSSSTDDIVARLHGRVSNNDAGNIDLKVTPQGDTLQLSVQLPDGVNFGVHIFDVKLTVELPEQQWNGLQVAVGSGNVEAERLNSALMEVITGSGNIRMNGIEARTAALQAGSGDITTGDIHAESFTVQTKSGNIRIQDIEAVEMEAIASSGNLRVEKYESSVLNFRTSSGNARLSDGHAKLNGESGSGNITIEADELRYDADLQASSGNVTVSLTKEPSDLAVDFSGGSGSGRIRWDGMRYEEQDKNDHMLRGAFGNGGTMLKVRTLSGEFTLGN</sequence>
<dbReference type="PANTHER" id="PTHR34094:SF1">
    <property type="entry name" value="PROTEIN FAM185A"/>
    <property type="match status" value="1"/>
</dbReference>
<name>A0A3A3GGN7_PANTH</name>
<gene>
    <name evidence="2" type="ORF">DQX05_22650</name>
</gene>
<dbReference type="RefSeq" id="WP_119795717.1">
    <property type="nucleotide sequence ID" value="NZ_QYZD01000027.1"/>
</dbReference>
<dbReference type="OrthoDB" id="2653282at2"/>
<dbReference type="AlphaFoldDB" id="A0A3A3GGN7"/>
<evidence type="ECO:0000313" key="2">
    <source>
        <dbReference type="EMBL" id="RJG21139.1"/>
    </source>
</evidence>
<dbReference type="InterPro" id="IPR025164">
    <property type="entry name" value="Toastrack_DUF4097"/>
</dbReference>